<feature type="region of interest" description="Disordered" evidence="8">
    <location>
        <begin position="266"/>
        <end position="293"/>
    </location>
</feature>
<evidence type="ECO:0000313" key="11">
    <source>
        <dbReference type="Proteomes" id="UP000603453"/>
    </source>
</evidence>
<dbReference type="GO" id="GO:0003700">
    <property type="term" value="F:DNA-binding transcription factor activity"/>
    <property type="evidence" value="ECO:0007669"/>
    <property type="project" value="InterPro"/>
</dbReference>
<dbReference type="OrthoDB" id="60033at2759"/>
<dbReference type="AlphaFoldDB" id="A0A8H7V3C7"/>
<evidence type="ECO:0000256" key="4">
    <source>
        <dbReference type="ARBA" id="ARBA00023125"/>
    </source>
</evidence>
<dbReference type="PANTHER" id="PTHR10015:SF427">
    <property type="entry name" value="HEAT SHOCK FACTOR PROTEIN"/>
    <property type="match status" value="1"/>
</dbReference>
<keyword evidence="5" id="KW-0804">Transcription</keyword>
<evidence type="ECO:0000256" key="3">
    <source>
        <dbReference type="ARBA" id="ARBA00023015"/>
    </source>
</evidence>
<protein>
    <recommendedName>
        <fullName evidence="9">HSF-type DNA-binding domain-containing protein</fullName>
    </recommendedName>
</protein>
<evidence type="ECO:0000256" key="6">
    <source>
        <dbReference type="ARBA" id="ARBA00023242"/>
    </source>
</evidence>
<feature type="compositionally biased region" description="Acidic residues" evidence="8">
    <location>
        <begin position="275"/>
        <end position="284"/>
    </location>
</feature>
<comment type="caution">
    <text evidence="10">The sequence shown here is derived from an EMBL/GenBank/DDBJ whole genome shotgun (WGS) entry which is preliminary data.</text>
</comment>
<keyword evidence="4" id="KW-0238">DNA-binding</keyword>
<sequence length="526" mass="58854">MSQIPASIAPLLSSIAPNPATQTANSVHRPSAATTASTSAKMVMNPSQIQRNKLQNVPAFLNKLYNMVDDHTTDELIRWSEDGLSFIVVRHEEFAKKVLPRFFKHSNFSSFVRQLNMYGFHKVPHLQNGVLSTEGETERWEFSNPHFQRNQPDLLLLVTRKKGRDSEEKETGTVDLHHILDEIAAIKKHQMSISNELKNVQTDNQVLWQENVASRERHHRHQETIDKILRFLASVFSSDKNKHVVIPRKRRFLLGDVTDNNLNNEKKRRYSKIEDVDEESEEQSSEYSRPSPQFDISEFVNDVSLPPTINQINSPSNSPSPNPATADLAAAIALNDQTKKATAASLVTAPNLNANTTQHNIVSNSHSNTPDLSSLLNLPQFQGLVSLAQTNPALFNQLTNSSYFDVPTSSSIEPYIKKESYIKSEPYVKNETYTKNEIFTKNEPFNKSESFNKASLMSHIPDAATPNNTPVVGTPVNSSAAAAAAAEELESSLKSLATELGFENDTNGLDFVNMDDFLNTYSRSFD</sequence>
<dbReference type="Gene3D" id="1.10.10.10">
    <property type="entry name" value="Winged helix-like DNA-binding domain superfamily/Winged helix DNA-binding domain"/>
    <property type="match status" value="1"/>
</dbReference>
<feature type="domain" description="HSF-type DNA-binding" evidence="9">
    <location>
        <begin position="99"/>
        <end position="123"/>
    </location>
</feature>
<gene>
    <name evidence="10" type="ORF">INT47_004405</name>
</gene>
<dbReference type="FunFam" id="1.10.10.10:FF:000027">
    <property type="entry name" value="Heat shock transcription factor 1"/>
    <property type="match status" value="1"/>
</dbReference>
<comment type="subcellular location">
    <subcellularLocation>
        <location evidence="1">Nucleus</location>
    </subcellularLocation>
</comment>
<feature type="compositionally biased region" description="Low complexity" evidence="8">
    <location>
        <begin position="31"/>
        <end position="40"/>
    </location>
</feature>
<evidence type="ECO:0000256" key="7">
    <source>
        <dbReference type="RuleBase" id="RU004020"/>
    </source>
</evidence>
<comment type="similarity">
    <text evidence="2 7">Belongs to the HSF family.</text>
</comment>
<evidence type="ECO:0000256" key="2">
    <source>
        <dbReference type="ARBA" id="ARBA00006403"/>
    </source>
</evidence>
<accession>A0A8H7V3C7</accession>
<keyword evidence="6" id="KW-0539">Nucleus</keyword>
<dbReference type="PRINTS" id="PR00056">
    <property type="entry name" value="HSFDOMAIN"/>
</dbReference>
<name>A0A8H7V3C7_9FUNG</name>
<evidence type="ECO:0000256" key="1">
    <source>
        <dbReference type="ARBA" id="ARBA00004123"/>
    </source>
</evidence>
<dbReference type="Proteomes" id="UP000603453">
    <property type="component" value="Unassembled WGS sequence"/>
</dbReference>
<dbReference type="PROSITE" id="PS00434">
    <property type="entry name" value="HSF_DOMAIN"/>
    <property type="match status" value="1"/>
</dbReference>
<organism evidence="10 11">
    <name type="scientific">Mucor saturninus</name>
    <dbReference type="NCBI Taxonomy" id="64648"/>
    <lineage>
        <taxon>Eukaryota</taxon>
        <taxon>Fungi</taxon>
        <taxon>Fungi incertae sedis</taxon>
        <taxon>Mucoromycota</taxon>
        <taxon>Mucoromycotina</taxon>
        <taxon>Mucoromycetes</taxon>
        <taxon>Mucorales</taxon>
        <taxon>Mucorineae</taxon>
        <taxon>Mucoraceae</taxon>
        <taxon>Mucor</taxon>
    </lineage>
</organism>
<dbReference type="SMART" id="SM00415">
    <property type="entry name" value="HSF"/>
    <property type="match status" value="1"/>
</dbReference>
<dbReference type="InterPro" id="IPR000232">
    <property type="entry name" value="HSF_DNA-bd"/>
</dbReference>
<proteinExistence type="inferred from homology"/>
<dbReference type="PANTHER" id="PTHR10015">
    <property type="entry name" value="HEAT SHOCK TRANSCRIPTION FACTOR"/>
    <property type="match status" value="1"/>
</dbReference>
<dbReference type="GO" id="GO:0043565">
    <property type="term" value="F:sequence-specific DNA binding"/>
    <property type="evidence" value="ECO:0007669"/>
    <property type="project" value="InterPro"/>
</dbReference>
<dbReference type="Pfam" id="PF00447">
    <property type="entry name" value="HSF_DNA-bind"/>
    <property type="match status" value="1"/>
</dbReference>
<evidence type="ECO:0000256" key="8">
    <source>
        <dbReference type="SAM" id="MobiDB-lite"/>
    </source>
</evidence>
<dbReference type="InterPro" id="IPR036390">
    <property type="entry name" value="WH_DNA-bd_sf"/>
</dbReference>
<evidence type="ECO:0000259" key="9">
    <source>
        <dbReference type="PROSITE" id="PS00434"/>
    </source>
</evidence>
<dbReference type="EMBL" id="JAEPRD010000067">
    <property type="protein sequence ID" value="KAG2201848.1"/>
    <property type="molecule type" value="Genomic_DNA"/>
</dbReference>
<dbReference type="GO" id="GO:0005634">
    <property type="term" value="C:nucleus"/>
    <property type="evidence" value="ECO:0007669"/>
    <property type="project" value="UniProtKB-SubCell"/>
</dbReference>
<feature type="region of interest" description="Disordered" evidence="8">
    <location>
        <begin position="20"/>
        <end position="40"/>
    </location>
</feature>
<evidence type="ECO:0000313" key="10">
    <source>
        <dbReference type="EMBL" id="KAG2201848.1"/>
    </source>
</evidence>
<keyword evidence="3" id="KW-0805">Transcription regulation</keyword>
<keyword evidence="11" id="KW-1185">Reference proteome</keyword>
<reference evidence="10" key="1">
    <citation type="submission" date="2020-12" db="EMBL/GenBank/DDBJ databases">
        <title>Metabolic potential, ecology and presence of endohyphal bacteria is reflected in genomic diversity of Mucoromycotina.</title>
        <authorList>
            <person name="Muszewska A."/>
            <person name="Okrasinska A."/>
            <person name="Steczkiewicz K."/>
            <person name="Drgas O."/>
            <person name="Orlowska M."/>
            <person name="Perlinska-Lenart U."/>
            <person name="Aleksandrzak-Piekarczyk T."/>
            <person name="Szatraj K."/>
            <person name="Zielenkiewicz U."/>
            <person name="Pilsyk S."/>
            <person name="Malc E."/>
            <person name="Mieczkowski P."/>
            <person name="Kruszewska J.S."/>
            <person name="Biernat P."/>
            <person name="Pawlowska J."/>
        </authorList>
    </citation>
    <scope>NUCLEOTIDE SEQUENCE</scope>
    <source>
        <strain evidence="10">WA0000017839</strain>
    </source>
</reference>
<dbReference type="InterPro" id="IPR036388">
    <property type="entry name" value="WH-like_DNA-bd_sf"/>
</dbReference>
<evidence type="ECO:0000256" key="5">
    <source>
        <dbReference type="ARBA" id="ARBA00023163"/>
    </source>
</evidence>
<dbReference type="SUPFAM" id="SSF46785">
    <property type="entry name" value="Winged helix' DNA-binding domain"/>
    <property type="match status" value="1"/>
</dbReference>